<evidence type="ECO:0000256" key="2">
    <source>
        <dbReference type="ARBA" id="ARBA00023015"/>
    </source>
</evidence>
<dbReference type="Pfam" id="PF08281">
    <property type="entry name" value="Sigma70_r4_2"/>
    <property type="match status" value="1"/>
</dbReference>
<dbReference type="SUPFAM" id="SSF88659">
    <property type="entry name" value="Sigma3 and sigma4 domains of RNA polymerase sigma factors"/>
    <property type="match status" value="1"/>
</dbReference>
<dbReference type="InterPro" id="IPR013325">
    <property type="entry name" value="RNA_pol_sigma_r2"/>
</dbReference>
<dbReference type="Proteomes" id="UP001580346">
    <property type="component" value="Unassembled WGS sequence"/>
</dbReference>
<dbReference type="InterPro" id="IPR007627">
    <property type="entry name" value="RNA_pol_sigma70_r2"/>
</dbReference>
<evidence type="ECO:0000259" key="5">
    <source>
        <dbReference type="Pfam" id="PF04542"/>
    </source>
</evidence>
<evidence type="ECO:0000256" key="1">
    <source>
        <dbReference type="ARBA" id="ARBA00010641"/>
    </source>
</evidence>
<evidence type="ECO:0000256" key="3">
    <source>
        <dbReference type="ARBA" id="ARBA00023082"/>
    </source>
</evidence>
<evidence type="ECO:0000313" key="7">
    <source>
        <dbReference type="EMBL" id="MFB5265380.1"/>
    </source>
</evidence>
<name>A0ABV5AMK3_9BACL</name>
<comment type="similarity">
    <text evidence="1">Belongs to the sigma-70 factor family. ECF subfamily.</text>
</comment>
<evidence type="ECO:0000313" key="8">
    <source>
        <dbReference type="Proteomes" id="UP001580346"/>
    </source>
</evidence>
<dbReference type="PANTHER" id="PTHR43133">
    <property type="entry name" value="RNA POLYMERASE ECF-TYPE SIGMA FACTO"/>
    <property type="match status" value="1"/>
</dbReference>
<comment type="caution">
    <text evidence="7">The sequence shown here is derived from an EMBL/GenBank/DDBJ whole genome shotgun (WGS) entry which is preliminary data.</text>
</comment>
<keyword evidence="3" id="KW-0731">Sigma factor</keyword>
<evidence type="ECO:0000256" key="4">
    <source>
        <dbReference type="ARBA" id="ARBA00023163"/>
    </source>
</evidence>
<dbReference type="RefSeq" id="WP_375352676.1">
    <property type="nucleotide sequence ID" value="NZ_JBHHMI010000001.1"/>
</dbReference>
<feature type="domain" description="RNA polymerase sigma factor 70 region 4 type 2" evidence="6">
    <location>
        <begin position="116"/>
        <end position="167"/>
    </location>
</feature>
<dbReference type="InterPro" id="IPR036388">
    <property type="entry name" value="WH-like_DNA-bd_sf"/>
</dbReference>
<dbReference type="Pfam" id="PF04542">
    <property type="entry name" value="Sigma70_r2"/>
    <property type="match status" value="1"/>
</dbReference>
<dbReference type="CDD" id="cd06171">
    <property type="entry name" value="Sigma70_r4"/>
    <property type="match status" value="1"/>
</dbReference>
<dbReference type="InterPro" id="IPR013249">
    <property type="entry name" value="RNA_pol_sigma70_r4_t2"/>
</dbReference>
<sequence>MLIARIRRGEQSAFRELVDRYSRHVYQTAYSVLQDAKEAEDVSQETFVQVYTSLSQYRNEGFKSWLTRIAVRKAIDAKRRRSRRTADMTVGDEALLVLPSREEDILGRLIRQERRKELADKIESLPEQHKEMVTAFYLQGKSYEQMSEEMQVALKTVESRLYRARQWIRRHWKEEEWR</sequence>
<dbReference type="NCBIfam" id="TIGR02937">
    <property type="entry name" value="sigma70-ECF"/>
    <property type="match status" value="1"/>
</dbReference>
<dbReference type="Gene3D" id="1.10.1740.10">
    <property type="match status" value="1"/>
</dbReference>
<dbReference type="InterPro" id="IPR014284">
    <property type="entry name" value="RNA_pol_sigma-70_dom"/>
</dbReference>
<gene>
    <name evidence="7" type="ORF">ACE41H_01065</name>
</gene>
<keyword evidence="4" id="KW-0804">Transcription</keyword>
<keyword evidence="2" id="KW-0805">Transcription regulation</keyword>
<organism evidence="7 8">
    <name type="scientific">Paenibacillus enshidis</name>
    <dbReference type="NCBI Taxonomy" id="1458439"/>
    <lineage>
        <taxon>Bacteria</taxon>
        <taxon>Bacillati</taxon>
        <taxon>Bacillota</taxon>
        <taxon>Bacilli</taxon>
        <taxon>Bacillales</taxon>
        <taxon>Paenibacillaceae</taxon>
        <taxon>Paenibacillus</taxon>
    </lineage>
</organism>
<accession>A0ABV5AMK3</accession>
<protein>
    <submittedName>
        <fullName evidence="7">RNA polymerase sigma factor</fullName>
    </submittedName>
</protein>
<evidence type="ECO:0000259" key="6">
    <source>
        <dbReference type="Pfam" id="PF08281"/>
    </source>
</evidence>
<feature type="domain" description="RNA polymerase sigma-70 region 2" evidence="5">
    <location>
        <begin position="17"/>
        <end position="84"/>
    </location>
</feature>
<reference evidence="7 8" key="1">
    <citation type="submission" date="2024-09" db="EMBL/GenBank/DDBJ databases">
        <title>Paenibacillus zeirhizospherea sp. nov., isolated from surface of the maize (Zea mays) roots in a horticulture field, Hungary.</title>
        <authorList>
            <person name="Marton D."/>
            <person name="Farkas M."/>
            <person name="Bedics A."/>
            <person name="Toth E."/>
            <person name="Tancsics A."/>
            <person name="Boka K."/>
            <person name="Maroti G."/>
            <person name="Kriszt B."/>
            <person name="Cserhati M."/>
        </authorList>
    </citation>
    <scope>NUCLEOTIDE SEQUENCE [LARGE SCALE GENOMIC DNA]</scope>
    <source>
        <strain evidence="7 8">KCTC 33519</strain>
    </source>
</reference>
<dbReference type="InterPro" id="IPR013324">
    <property type="entry name" value="RNA_pol_sigma_r3/r4-like"/>
</dbReference>
<dbReference type="Gene3D" id="1.10.10.10">
    <property type="entry name" value="Winged helix-like DNA-binding domain superfamily/Winged helix DNA-binding domain"/>
    <property type="match status" value="1"/>
</dbReference>
<dbReference type="SUPFAM" id="SSF88946">
    <property type="entry name" value="Sigma2 domain of RNA polymerase sigma factors"/>
    <property type="match status" value="1"/>
</dbReference>
<dbReference type="PANTHER" id="PTHR43133:SF51">
    <property type="entry name" value="RNA POLYMERASE SIGMA FACTOR"/>
    <property type="match status" value="1"/>
</dbReference>
<dbReference type="EMBL" id="JBHHMI010000001">
    <property type="protein sequence ID" value="MFB5265380.1"/>
    <property type="molecule type" value="Genomic_DNA"/>
</dbReference>
<proteinExistence type="inferred from homology"/>
<keyword evidence="8" id="KW-1185">Reference proteome</keyword>
<dbReference type="InterPro" id="IPR039425">
    <property type="entry name" value="RNA_pol_sigma-70-like"/>
</dbReference>